<keyword evidence="2" id="KW-1185">Reference proteome</keyword>
<protein>
    <recommendedName>
        <fullName evidence="3">SMI1/KNR4 family protein</fullName>
    </recommendedName>
</protein>
<dbReference type="EMBL" id="LXWF01000040">
    <property type="protein sequence ID" value="ORC16593.1"/>
    <property type="molecule type" value="Genomic_DNA"/>
</dbReference>
<organism evidence="1 2">
    <name type="scientific">Rothia nasimurium</name>
    <dbReference type="NCBI Taxonomy" id="85336"/>
    <lineage>
        <taxon>Bacteria</taxon>
        <taxon>Bacillati</taxon>
        <taxon>Actinomycetota</taxon>
        <taxon>Actinomycetes</taxon>
        <taxon>Micrococcales</taxon>
        <taxon>Micrococcaceae</taxon>
        <taxon>Rothia</taxon>
    </lineage>
</organism>
<name>A0A1Y1RP08_9MICC</name>
<dbReference type="Proteomes" id="UP000192359">
    <property type="component" value="Unassembled WGS sequence"/>
</dbReference>
<reference evidence="1 2" key="1">
    <citation type="submission" date="2016-05" db="EMBL/GenBank/DDBJ databases">
        <title>Draft genome sequence of a porcine commensal Rothia nasimurium.</title>
        <authorList>
            <person name="Gaiser R.A."/>
            <person name="Van Baarlen P."/>
            <person name="Wells J.M."/>
        </authorList>
    </citation>
    <scope>NUCLEOTIDE SEQUENCE [LARGE SCALE GENOMIC DNA]</scope>
    <source>
        <strain evidence="1 2">PT-32</strain>
    </source>
</reference>
<comment type="caution">
    <text evidence="1">The sequence shown here is derived from an EMBL/GenBank/DDBJ whole genome shotgun (WGS) entry which is preliminary data.</text>
</comment>
<evidence type="ECO:0000313" key="2">
    <source>
        <dbReference type="Proteomes" id="UP000192359"/>
    </source>
</evidence>
<dbReference type="AlphaFoldDB" id="A0A1Y1RP08"/>
<dbReference type="InterPro" id="IPR037883">
    <property type="entry name" value="Knr4/Smi1-like_sf"/>
</dbReference>
<evidence type="ECO:0008006" key="3">
    <source>
        <dbReference type="Google" id="ProtNLM"/>
    </source>
</evidence>
<evidence type="ECO:0000313" key="1">
    <source>
        <dbReference type="EMBL" id="ORC16593.1"/>
    </source>
</evidence>
<dbReference type="SUPFAM" id="SSF160631">
    <property type="entry name" value="SMI1/KNR4-like"/>
    <property type="match status" value="1"/>
</dbReference>
<accession>A0A1Y1RP08</accession>
<gene>
    <name evidence="1" type="ORF">A7979_04650</name>
</gene>
<dbReference type="OrthoDB" id="6058590at2"/>
<proteinExistence type="predicted"/>
<sequence>MQHRLLTSDELPQGFSYPGQLKRLAEIEALEFQPWTILTGERLREKYQGLKNRYPHRSLVPIAARQDYDDVACFDLNADNIICIIHDYASAGWEQHNKKTYSTFHQWLRDAFEDFLLWGDEEADDY</sequence>
<dbReference type="RefSeq" id="WP_083092209.1">
    <property type="nucleotide sequence ID" value="NZ_LXWF01000040.1"/>
</dbReference>